<protein>
    <submittedName>
        <fullName evidence="2">Uncharacterized protein</fullName>
    </submittedName>
</protein>
<sequence>MSEQWLDNSISQIGEEMDYHQSSDQLDVLLLPTQGLNHPSHLRVNIENSLLNQAMIMTVTVLRIIMFPSLQFINFESLFVIYILCH</sequence>
<accession>A0A8J8NBN9</accession>
<keyword evidence="1" id="KW-1133">Transmembrane helix</keyword>
<feature type="transmembrane region" description="Helical" evidence="1">
    <location>
        <begin position="64"/>
        <end position="85"/>
    </location>
</feature>
<proteinExistence type="predicted"/>
<evidence type="ECO:0000256" key="1">
    <source>
        <dbReference type="SAM" id="Phobius"/>
    </source>
</evidence>
<reference evidence="2" key="1">
    <citation type="submission" date="2019-06" db="EMBL/GenBank/DDBJ databases">
        <authorList>
            <person name="Zheng W."/>
        </authorList>
    </citation>
    <scope>NUCLEOTIDE SEQUENCE</scope>
    <source>
        <strain evidence="2">QDHG01</strain>
    </source>
</reference>
<keyword evidence="1" id="KW-0472">Membrane</keyword>
<comment type="caution">
    <text evidence="2">The sequence shown here is derived from an EMBL/GenBank/DDBJ whole genome shotgun (WGS) entry which is preliminary data.</text>
</comment>
<dbReference type="Proteomes" id="UP000785679">
    <property type="component" value="Unassembled WGS sequence"/>
</dbReference>
<evidence type="ECO:0000313" key="2">
    <source>
        <dbReference type="EMBL" id="TNV71908.1"/>
    </source>
</evidence>
<name>A0A8J8NBN9_HALGN</name>
<dbReference type="EMBL" id="RRYP01025920">
    <property type="protein sequence ID" value="TNV71908.1"/>
    <property type="molecule type" value="Genomic_DNA"/>
</dbReference>
<organism evidence="2 3">
    <name type="scientific">Halteria grandinella</name>
    <dbReference type="NCBI Taxonomy" id="5974"/>
    <lineage>
        <taxon>Eukaryota</taxon>
        <taxon>Sar</taxon>
        <taxon>Alveolata</taxon>
        <taxon>Ciliophora</taxon>
        <taxon>Intramacronucleata</taxon>
        <taxon>Spirotrichea</taxon>
        <taxon>Stichotrichia</taxon>
        <taxon>Sporadotrichida</taxon>
        <taxon>Halteriidae</taxon>
        <taxon>Halteria</taxon>
    </lineage>
</organism>
<gene>
    <name evidence="2" type="ORF">FGO68_gene16971</name>
</gene>
<evidence type="ECO:0000313" key="3">
    <source>
        <dbReference type="Proteomes" id="UP000785679"/>
    </source>
</evidence>
<keyword evidence="1" id="KW-0812">Transmembrane</keyword>
<dbReference type="AlphaFoldDB" id="A0A8J8NBN9"/>
<keyword evidence="3" id="KW-1185">Reference proteome</keyword>